<evidence type="ECO:0000313" key="3">
    <source>
        <dbReference type="Proteomes" id="UP000031196"/>
    </source>
</evidence>
<dbReference type="EMBL" id="JWTB01000014">
    <property type="protein sequence ID" value="KIC67659.1"/>
    <property type="molecule type" value="Genomic_DNA"/>
</dbReference>
<proteinExistence type="predicted"/>
<dbReference type="Gene3D" id="3.40.190.10">
    <property type="entry name" value="Periplasmic binding protein-like II"/>
    <property type="match status" value="2"/>
</dbReference>
<keyword evidence="1" id="KW-0732">Signal</keyword>
<dbReference type="InterPro" id="IPR006059">
    <property type="entry name" value="SBP"/>
</dbReference>
<dbReference type="PROSITE" id="PS51257">
    <property type="entry name" value="PROKAR_LIPOPROTEIN"/>
    <property type="match status" value="1"/>
</dbReference>
<accession>A0A0B4D2T7</accession>
<dbReference type="PANTHER" id="PTHR43649">
    <property type="entry name" value="ARABINOSE-BINDING PROTEIN-RELATED"/>
    <property type="match status" value="1"/>
</dbReference>
<feature type="signal peptide" evidence="1">
    <location>
        <begin position="1"/>
        <end position="26"/>
    </location>
</feature>
<dbReference type="PROSITE" id="PS51318">
    <property type="entry name" value="TAT"/>
    <property type="match status" value="1"/>
</dbReference>
<comment type="caution">
    <text evidence="2">The sequence shown here is derived from an EMBL/GenBank/DDBJ whole genome shotgun (WGS) entry which is preliminary data.</text>
</comment>
<dbReference type="RefSeq" id="WP_043451669.1">
    <property type="nucleotide sequence ID" value="NZ_JWTB01000014.1"/>
</dbReference>
<evidence type="ECO:0000256" key="1">
    <source>
        <dbReference type="SAM" id="SignalP"/>
    </source>
</evidence>
<dbReference type="SUPFAM" id="SSF53850">
    <property type="entry name" value="Periplasmic binding protein-like II"/>
    <property type="match status" value="1"/>
</dbReference>
<dbReference type="OrthoDB" id="8317736at2"/>
<feature type="chain" id="PRO_5038857189" evidence="1">
    <location>
        <begin position="27"/>
        <end position="429"/>
    </location>
</feature>
<reference evidence="2 3" key="1">
    <citation type="submission" date="2014-12" db="EMBL/GenBank/DDBJ databases">
        <title>Genome sequencing of Arthrobacter phenanthrenivorans SWC37.</title>
        <authorList>
            <person name="Tan P.W."/>
            <person name="Chan K.-G."/>
        </authorList>
    </citation>
    <scope>NUCLEOTIDE SEQUENCE [LARGE SCALE GENOMIC DNA]</scope>
    <source>
        <strain evidence="2 3">SWC37</strain>
    </source>
</reference>
<organism evidence="2 3">
    <name type="scientific">Pseudarthrobacter phenanthrenivorans</name>
    <name type="common">Arthrobacter phenanthrenivorans</name>
    <dbReference type="NCBI Taxonomy" id="361575"/>
    <lineage>
        <taxon>Bacteria</taxon>
        <taxon>Bacillati</taxon>
        <taxon>Actinomycetota</taxon>
        <taxon>Actinomycetes</taxon>
        <taxon>Micrococcales</taxon>
        <taxon>Micrococcaceae</taxon>
        <taxon>Pseudarthrobacter</taxon>
    </lineage>
</organism>
<dbReference type="AlphaFoldDB" id="A0A0B4D2T7"/>
<name>A0A0B4D2T7_PSEPS</name>
<gene>
    <name evidence="2" type="ORF">RM50_08395</name>
</gene>
<dbReference type="Pfam" id="PF01547">
    <property type="entry name" value="SBP_bac_1"/>
    <property type="match status" value="1"/>
</dbReference>
<sequence>MSQISRRQAVALFGALGFGAAAAACAGPGGSTKPGGATGPAAPSTGAVTGKVSFAHWRGEDKAVFDELIKRFAAQHGGAEVAQDISTSNDYNAQALQKLRGGSIGDAFATFRGAQFKNFSEAGIYTELKDSKAVKNYQKGLLSAGQSGDSQLGLPYQVVFPMPMANVDLFDKAGAEIAPKNWDAFLGMCEKLASAGVIPISWPGGDVGNGGQLFNCMIANNAPVDDMCAQIEQGKLKCTDDWFIRMLNQYKELAPFVQPNATGTAVEPAQNLFSQGKAAMLATGSYHIAAVRGLGAKFPIDLVFPNTTSDGNGKYEGAYNATFILGVNSASKNQAAAAAWIDFLSEPENAGYYANQTAQHVSVDKVAYTNPDLKRLSPWLQKKTALAARFQFQNLDVRNAVEASATAVISGTSPEQAAAAAQKIVDERL</sequence>
<evidence type="ECO:0000313" key="2">
    <source>
        <dbReference type="EMBL" id="KIC67659.1"/>
    </source>
</evidence>
<dbReference type="Proteomes" id="UP000031196">
    <property type="component" value="Unassembled WGS sequence"/>
</dbReference>
<dbReference type="InterPro" id="IPR050490">
    <property type="entry name" value="Bact_solute-bd_prot1"/>
</dbReference>
<dbReference type="InterPro" id="IPR006311">
    <property type="entry name" value="TAT_signal"/>
</dbReference>
<protein>
    <submittedName>
        <fullName evidence="2">ABC transporter substrate-binding protein</fullName>
    </submittedName>
</protein>
<dbReference type="PANTHER" id="PTHR43649:SF12">
    <property type="entry name" value="DIACETYLCHITOBIOSE BINDING PROTEIN DASA"/>
    <property type="match status" value="1"/>
</dbReference>